<name>A0A1S3IAH9_LINAN</name>
<dbReference type="OrthoDB" id="6068733at2759"/>
<feature type="compositionally biased region" description="Basic and acidic residues" evidence="2">
    <location>
        <begin position="784"/>
        <end position="800"/>
    </location>
</feature>
<dbReference type="Pfam" id="PF17751">
    <property type="entry name" value="SKICH"/>
    <property type="match status" value="1"/>
</dbReference>
<accession>A0A1S3IAH9</accession>
<dbReference type="AlphaFoldDB" id="A0A1S3IAH9"/>
<evidence type="ECO:0000256" key="1">
    <source>
        <dbReference type="SAM" id="Coils"/>
    </source>
</evidence>
<proteinExistence type="predicted"/>
<organism evidence="4 5">
    <name type="scientific">Lingula anatina</name>
    <name type="common">Brachiopod</name>
    <name type="synonym">Lingula unguis</name>
    <dbReference type="NCBI Taxonomy" id="7574"/>
    <lineage>
        <taxon>Eukaryota</taxon>
        <taxon>Metazoa</taxon>
        <taxon>Spiralia</taxon>
        <taxon>Lophotrochozoa</taxon>
        <taxon>Brachiopoda</taxon>
        <taxon>Linguliformea</taxon>
        <taxon>Lingulata</taxon>
        <taxon>Lingulida</taxon>
        <taxon>Linguloidea</taxon>
        <taxon>Lingulidae</taxon>
        <taxon>Lingula</taxon>
    </lineage>
</organism>
<evidence type="ECO:0000313" key="4">
    <source>
        <dbReference type="Proteomes" id="UP000085678"/>
    </source>
</evidence>
<protein>
    <submittedName>
        <fullName evidence="5">Uncharacterized protein LOC106162507</fullName>
    </submittedName>
</protein>
<feature type="compositionally biased region" description="Polar residues" evidence="2">
    <location>
        <begin position="1030"/>
        <end position="1050"/>
    </location>
</feature>
<gene>
    <name evidence="5" type="primary">LOC106162507</name>
</gene>
<feature type="region of interest" description="Disordered" evidence="2">
    <location>
        <begin position="988"/>
        <end position="1050"/>
    </location>
</feature>
<evidence type="ECO:0000256" key="2">
    <source>
        <dbReference type="SAM" id="MobiDB-lite"/>
    </source>
</evidence>
<feature type="region of interest" description="Disordered" evidence="2">
    <location>
        <begin position="346"/>
        <end position="370"/>
    </location>
</feature>
<evidence type="ECO:0000313" key="5">
    <source>
        <dbReference type="RefSeq" id="XP_013395267.1"/>
    </source>
</evidence>
<feature type="coiled-coil region" evidence="1">
    <location>
        <begin position="476"/>
        <end position="503"/>
    </location>
</feature>
<dbReference type="STRING" id="7574.A0A1S3IAH9"/>
<dbReference type="GeneID" id="106162507"/>
<dbReference type="Proteomes" id="UP000085678">
    <property type="component" value="Unplaced"/>
</dbReference>
<dbReference type="InParanoid" id="A0A1S3IAH9"/>
<keyword evidence="1" id="KW-0175">Coiled coil</keyword>
<dbReference type="RefSeq" id="XP_013395267.1">
    <property type="nucleotide sequence ID" value="XM_013539813.2"/>
</dbReference>
<dbReference type="Gene3D" id="2.60.40.2840">
    <property type="match status" value="1"/>
</dbReference>
<feature type="coiled-coil region" evidence="1">
    <location>
        <begin position="527"/>
        <end position="554"/>
    </location>
</feature>
<feature type="compositionally biased region" description="Basic and acidic residues" evidence="2">
    <location>
        <begin position="356"/>
        <end position="370"/>
    </location>
</feature>
<feature type="region of interest" description="Disordered" evidence="2">
    <location>
        <begin position="777"/>
        <end position="807"/>
    </location>
</feature>
<dbReference type="InterPro" id="IPR041611">
    <property type="entry name" value="SKICH"/>
</dbReference>
<feature type="domain" description="SKICH" evidence="3">
    <location>
        <begin position="26"/>
        <end position="127"/>
    </location>
</feature>
<sequence>MANPPSPQSSGSDMDCEIINLDSNFITFEDIQENYMPGADIFVTYRIGKHFIPSSCDWIGLFGADWIFPSQVLTYRYAPQGHSGHPHLRSVLFDARSLPADNNEASYQFLYIARGDQVIGTSKLFKIHTFIPETDLVNFEFVDHSVDFCDPFTVIKTAPSQKGILRSFEVIKDPEFDFPVVRRCSSDHITLTSNWSDQKKHWTDLLKLELDLSESSSTKDSSTPDEPDFLDKINPDLFHCDIGKAPTDDHWKDLLNIDPDIFSYDYVKSEKKKEEKKVTPCEPQAAVTEQALVPYVPIYTSSKQTVESKVAVNPFIQSLLVLALAKISQRARYKIEKPLTSTNVMNKVASSTPSNTEDKPATKDATEKKPKALSIKCHNCRRRLKNFLRLKRQQVDLQNKITDLESQLEASDSLLLSKNILMEEFSKQVKSLVSENGKLVAINEKLYEEKVKADKENKIKDILQQSVDRLTFSIKMDSLEQDKKQLTKEVQSLKAQIRNLMKLDEVKKLKKEMHRLRSCLFSEELKITFLTKEKEDQCREIATLKRQLRQKEAEFDFAWAQKREQTSQLDEAKQMIQNGIYIISSLYARGFHTVNHQEEGHKLDIATTLKIAGVDAENPLYYPDIVVPVAVKSKLSELIQKAVRDKAAAAKSQVQCPTPSQDIQERITSLNHALDASALVTSHFQKKCKHAAIPLPPKVPSLVPFFKPLPLQYSDVVKMDPPATKTALTTGLTSVMDTVNTEPKKGVKFDEMVTVKVEETLKKAAVISQVADVRPKTPMGKQKTVTENRASHRYKPYDRKSGKRSQSQEVREIIRDLSAAEEYSPLSFTDQQHCKHHGASSAAGLARMEDLSLEEEIIASGGAASPFAFISADFPQPKTSLAPAAVDINNNVEELEEEEDLEGQEVSWGSFTDLANRKRPASPVATALEDGGLLGATAAVVTADNAETLPLESQHKVHCTSPTVSLPPRCKKPARKFVRYYRKNCSKGGKSSFIRTSSQGKTDKTKVGECLGNNASSEQKGNRDRKRPFRSSTAGQRWNSSFHAYSGSSE</sequence>
<reference evidence="5" key="1">
    <citation type="submission" date="2025-08" db="UniProtKB">
        <authorList>
            <consortium name="RefSeq"/>
        </authorList>
    </citation>
    <scope>IDENTIFICATION</scope>
    <source>
        <tissue evidence="5">Gonads</tissue>
    </source>
</reference>
<feature type="compositionally biased region" description="Polar residues" evidence="2">
    <location>
        <begin position="346"/>
        <end position="355"/>
    </location>
</feature>
<evidence type="ECO:0000259" key="3">
    <source>
        <dbReference type="Pfam" id="PF17751"/>
    </source>
</evidence>
<dbReference type="KEGG" id="lak:106162507"/>
<keyword evidence="4" id="KW-1185">Reference proteome</keyword>